<accession>A0AAV6X3T6</accession>
<feature type="region of interest" description="Disordered" evidence="1">
    <location>
        <begin position="1"/>
        <end position="32"/>
    </location>
</feature>
<dbReference type="InterPro" id="IPR012337">
    <property type="entry name" value="RNaseH-like_sf"/>
</dbReference>
<protein>
    <recommendedName>
        <fullName evidence="2">DUF659 domain-containing protein</fullName>
    </recommendedName>
</protein>
<dbReference type="EMBL" id="WHWC01000011">
    <property type="protein sequence ID" value="KAG8373870.1"/>
    <property type="molecule type" value="Genomic_DNA"/>
</dbReference>
<dbReference type="SUPFAM" id="SSF53098">
    <property type="entry name" value="Ribonuclease H-like"/>
    <property type="match status" value="1"/>
</dbReference>
<organism evidence="3 4">
    <name type="scientific">Buddleja alternifolia</name>
    <dbReference type="NCBI Taxonomy" id="168488"/>
    <lineage>
        <taxon>Eukaryota</taxon>
        <taxon>Viridiplantae</taxon>
        <taxon>Streptophyta</taxon>
        <taxon>Embryophyta</taxon>
        <taxon>Tracheophyta</taxon>
        <taxon>Spermatophyta</taxon>
        <taxon>Magnoliopsida</taxon>
        <taxon>eudicotyledons</taxon>
        <taxon>Gunneridae</taxon>
        <taxon>Pentapetalae</taxon>
        <taxon>asterids</taxon>
        <taxon>lamiids</taxon>
        <taxon>Lamiales</taxon>
        <taxon>Scrophulariaceae</taxon>
        <taxon>Buddlejeae</taxon>
        <taxon>Buddleja</taxon>
    </lineage>
</organism>
<dbReference type="AlphaFoldDB" id="A0AAV6X3T6"/>
<dbReference type="PANTHER" id="PTHR32166:SF121">
    <property type="entry name" value="DUF659 DOMAIN-CONTAINING PROTEIN"/>
    <property type="match status" value="1"/>
</dbReference>
<dbReference type="PANTHER" id="PTHR32166">
    <property type="entry name" value="OSJNBA0013A04.12 PROTEIN"/>
    <property type="match status" value="1"/>
</dbReference>
<feature type="domain" description="DUF659" evidence="2">
    <location>
        <begin position="55"/>
        <end position="124"/>
    </location>
</feature>
<reference evidence="3" key="1">
    <citation type="submission" date="2019-10" db="EMBL/GenBank/DDBJ databases">
        <authorList>
            <person name="Zhang R."/>
            <person name="Pan Y."/>
            <person name="Wang J."/>
            <person name="Ma R."/>
            <person name="Yu S."/>
        </authorList>
    </citation>
    <scope>NUCLEOTIDE SEQUENCE</scope>
    <source>
        <strain evidence="3">LA-IB0</strain>
        <tissue evidence="3">Leaf</tissue>
    </source>
</reference>
<sequence length="186" mass="21105">MENPYGPPIFEGEDRVNGEEDDSGSPPSTKSVLAGKEAIARADMEIAKFFYDTYAKALFKLFQEVIEWVGASNVVHMVTDNATNYVAAGKKVEQHYASISWSPCATHCLNLVMKDITKIDHVAENHWTNNVVQWSPLRTYLGVLHKRWSGGKEDIYFVRINKFGIFVYDTLGDMTHMEFLDVDLHI</sequence>
<evidence type="ECO:0000313" key="4">
    <source>
        <dbReference type="Proteomes" id="UP000826271"/>
    </source>
</evidence>
<comment type="caution">
    <text evidence="3">The sequence shown here is derived from an EMBL/GenBank/DDBJ whole genome shotgun (WGS) entry which is preliminary data.</text>
</comment>
<name>A0AAV6X3T6_9LAMI</name>
<proteinExistence type="predicted"/>
<dbReference type="Proteomes" id="UP000826271">
    <property type="component" value="Unassembled WGS sequence"/>
</dbReference>
<keyword evidence="4" id="KW-1185">Reference proteome</keyword>
<dbReference type="InterPro" id="IPR007021">
    <property type="entry name" value="DUF659"/>
</dbReference>
<evidence type="ECO:0000313" key="3">
    <source>
        <dbReference type="EMBL" id="KAG8373870.1"/>
    </source>
</evidence>
<evidence type="ECO:0000256" key="1">
    <source>
        <dbReference type="SAM" id="MobiDB-lite"/>
    </source>
</evidence>
<evidence type="ECO:0000259" key="2">
    <source>
        <dbReference type="Pfam" id="PF04937"/>
    </source>
</evidence>
<dbReference type="Pfam" id="PF04937">
    <property type="entry name" value="DUF659"/>
    <property type="match status" value="1"/>
</dbReference>
<gene>
    <name evidence="3" type="ORF">BUALT_Bualt11G0070300</name>
</gene>